<dbReference type="RefSeq" id="WP_150623667.1">
    <property type="nucleotide sequence ID" value="NZ_CABPSM010000020.1"/>
</dbReference>
<evidence type="ECO:0000256" key="1">
    <source>
        <dbReference type="SAM" id="MobiDB-lite"/>
    </source>
</evidence>
<evidence type="ECO:0000313" key="3">
    <source>
        <dbReference type="Proteomes" id="UP000343317"/>
    </source>
</evidence>
<dbReference type="Proteomes" id="UP000343317">
    <property type="component" value="Unassembled WGS sequence"/>
</dbReference>
<evidence type="ECO:0000313" key="2">
    <source>
        <dbReference type="EMBL" id="VVE52231.1"/>
    </source>
</evidence>
<accession>A0A5E4YTU2</accession>
<feature type="compositionally biased region" description="Low complexity" evidence="1">
    <location>
        <begin position="17"/>
        <end position="28"/>
    </location>
</feature>
<sequence>MLAANVREVRQADGRSRPSSSLSQLSLPFKPPTTIGQVQGGLGQRLISQDPYANARVSGDVPPGSTHQLSATAKHTVEIRQYQTGWSDAMRGLPCLSTELVYRIGYRDAS</sequence>
<organism evidence="2 3">
    <name type="scientific">Pandoraea horticolens</name>
    <dbReference type="NCBI Taxonomy" id="2508298"/>
    <lineage>
        <taxon>Bacteria</taxon>
        <taxon>Pseudomonadati</taxon>
        <taxon>Pseudomonadota</taxon>
        <taxon>Betaproteobacteria</taxon>
        <taxon>Burkholderiales</taxon>
        <taxon>Burkholderiaceae</taxon>
        <taxon>Pandoraea</taxon>
    </lineage>
</organism>
<dbReference type="EMBL" id="CABPSM010000020">
    <property type="protein sequence ID" value="VVE52231.1"/>
    <property type="molecule type" value="Genomic_DNA"/>
</dbReference>
<feature type="region of interest" description="Disordered" evidence="1">
    <location>
        <begin position="1"/>
        <end position="30"/>
    </location>
</feature>
<feature type="compositionally biased region" description="Basic and acidic residues" evidence="1">
    <location>
        <begin position="7"/>
        <end position="16"/>
    </location>
</feature>
<keyword evidence="3" id="KW-1185">Reference proteome</keyword>
<name>A0A5E4YTU2_9BURK</name>
<gene>
    <name evidence="2" type="ORF">PHO31112_04770</name>
</gene>
<protein>
    <submittedName>
        <fullName evidence="2">Uncharacterized protein</fullName>
    </submittedName>
</protein>
<proteinExistence type="predicted"/>
<dbReference type="AlphaFoldDB" id="A0A5E4YTU2"/>
<reference evidence="2 3" key="1">
    <citation type="submission" date="2019-08" db="EMBL/GenBank/DDBJ databases">
        <authorList>
            <person name="Peeters C."/>
        </authorList>
    </citation>
    <scope>NUCLEOTIDE SEQUENCE [LARGE SCALE GENOMIC DNA]</scope>
    <source>
        <strain evidence="2 3">LMG 31112</strain>
    </source>
</reference>